<feature type="region of interest" description="Disordered" evidence="2">
    <location>
        <begin position="240"/>
        <end position="348"/>
    </location>
</feature>
<dbReference type="PROSITE" id="PS50937">
    <property type="entry name" value="HTH_MERR_2"/>
    <property type="match status" value="1"/>
</dbReference>
<sequence length="348" mass="37622">MSTSYDPGTAGPPGDAAPLLTLAELTARVGMSVRTIRFYTTRGLVPPPIRRGRSGYYSAEHVARLGLVAELQEHGFTLAAIERYLAGVPDDATPDELALQRAMLAPWTSADLTLLSTDELTARAGRELGEDDLATLAGLGIVTPTPDGRHRVGVSQLPVGLDLIDLGFPPEAAHAVAGVYAAHGRAIADELYDVFRRQVWPAYRDAGTPPALLQQVVERLKPLSVAGLVRAYEEGMDSTRRENIARRAGGYSPSMADKKHEDDPSLKDPDLYEELREQGNSPEKSARISNAKARSDAGDGPDPSKRGGAHPSYEEWTVDELRERAAELDIDGRSTMNKDDLVAALRDH</sequence>
<proteinExistence type="predicted"/>
<dbReference type="InterPro" id="IPR000551">
    <property type="entry name" value="MerR-type_HTH_dom"/>
</dbReference>
<evidence type="ECO:0000259" key="3">
    <source>
        <dbReference type="PROSITE" id="PS50937"/>
    </source>
</evidence>
<feature type="compositionally biased region" description="Basic and acidic residues" evidence="2">
    <location>
        <begin position="319"/>
        <end position="348"/>
    </location>
</feature>
<feature type="domain" description="HTH merR-type" evidence="3">
    <location>
        <begin position="19"/>
        <end position="87"/>
    </location>
</feature>
<name>A0ABP5AAY8_9ACTN</name>
<dbReference type="InterPro" id="IPR047057">
    <property type="entry name" value="MerR_fam"/>
</dbReference>
<dbReference type="RefSeq" id="WP_344003312.1">
    <property type="nucleotide sequence ID" value="NZ_BAAAMY010000001.1"/>
</dbReference>
<evidence type="ECO:0000313" key="4">
    <source>
        <dbReference type="EMBL" id="GAA1907345.1"/>
    </source>
</evidence>
<reference evidence="5" key="1">
    <citation type="journal article" date="2019" name="Int. J. Syst. Evol. Microbiol.">
        <title>The Global Catalogue of Microorganisms (GCM) 10K type strain sequencing project: providing services to taxonomists for standard genome sequencing and annotation.</title>
        <authorList>
            <consortium name="The Broad Institute Genomics Platform"/>
            <consortium name="The Broad Institute Genome Sequencing Center for Infectious Disease"/>
            <person name="Wu L."/>
            <person name="Ma J."/>
        </authorList>
    </citation>
    <scope>NUCLEOTIDE SEQUENCE [LARGE SCALE GENOMIC DNA]</scope>
    <source>
        <strain evidence="5">JCM 14046</strain>
    </source>
</reference>
<dbReference type="SMART" id="SM00422">
    <property type="entry name" value="HTH_MERR"/>
    <property type="match status" value="1"/>
</dbReference>
<evidence type="ECO:0000256" key="2">
    <source>
        <dbReference type="SAM" id="MobiDB-lite"/>
    </source>
</evidence>
<evidence type="ECO:0000256" key="1">
    <source>
        <dbReference type="ARBA" id="ARBA00023125"/>
    </source>
</evidence>
<accession>A0ABP5AAY8</accession>
<dbReference type="InterPro" id="IPR055642">
    <property type="entry name" value="DUF7218"/>
</dbReference>
<evidence type="ECO:0000313" key="5">
    <source>
        <dbReference type="Proteomes" id="UP001501612"/>
    </source>
</evidence>
<keyword evidence="5" id="KW-1185">Reference proteome</keyword>
<dbReference type="PANTHER" id="PTHR30204">
    <property type="entry name" value="REDOX-CYCLING DRUG-SENSING TRANSCRIPTIONAL ACTIVATOR SOXR"/>
    <property type="match status" value="1"/>
</dbReference>
<gene>
    <name evidence="4" type="ORF">GCM10009737_05220</name>
</gene>
<dbReference type="InterPro" id="IPR011112">
    <property type="entry name" value="Rho-like_N"/>
</dbReference>
<comment type="caution">
    <text evidence="4">The sequence shown here is derived from an EMBL/GenBank/DDBJ whole genome shotgun (WGS) entry which is preliminary data.</text>
</comment>
<dbReference type="Pfam" id="PF07498">
    <property type="entry name" value="Rho_N"/>
    <property type="match status" value="1"/>
</dbReference>
<dbReference type="Gene3D" id="1.10.1660.10">
    <property type="match status" value="1"/>
</dbReference>
<organism evidence="4 5">
    <name type="scientific">Nocardioides lentus</name>
    <dbReference type="NCBI Taxonomy" id="338077"/>
    <lineage>
        <taxon>Bacteria</taxon>
        <taxon>Bacillati</taxon>
        <taxon>Actinomycetota</taxon>
        <taxon>Actinomycetes</taxon>
        <taxon>Propionibacteriales</taxon>
        <taxon>Nocardioidaceae</taxon>
        <taxon>Nocardioides</taxon>
    </lineage>
</organism>
<feature type="compositionally biased region" description="Basic and acidic residues" evidence="2">
    <location>
        <begin position="293"/>
        <end position="305"/>
    </location>
</feature>
<dbReference type="PRINTS" id="PR00040">
    <property type="entry name" value="HTHMERR"/>
</dbReference>
<dbReference type="Pfam" id="PF13411">
    <property type="entry name" value="MerR_1"/>
    <property type="match status" value="1"/>
</dbReference>
<dbReference type="SUPFAM" id="SSF46955">
    <property type="entry name" value="Putative DNA-binding domain"/>
    <property type="match status" value="1"/>
</dbReference>
<dbReference type="InterPro" id="IPR009061">
    <property type="entry name" value="DNA-bd_dom_put_sf"/>
</dbReference>
<dbReference type="Pfam" id="PF23855">
    <property type="entry name" value="DUF7218"/>
    <property type="match status" value="1"/>
</dbReference>
<feature type="compositionally biased region" description="Basic and acidic residues" evidence="2">
    <location>
        <begin position="256"/>
        <end position="277"/>
    </location>
</feature>
<protein>
    <recommendedName>
        <fullName evidence="3">HTH merR-type domain-containing protein</fullName>
    </recommendedName>
</protein>
<dbReference type="Proteomes" id="UP001501612">
    <property type="component" value="Unassembled WGS sequence"/>
</dbReference>
<dbReference type="PANTHER" id="PTHR30204:SF93">
    <property type="entry name" value="HTH MERR-TYPE DOMAIN-CONTAINING PROTEIN"/>
    <property type="match status" value="1"/>
</dbReference>
<keyword evidence="1" id="KW-0238">DNA-binding</keyword>
<dbReference type="EMBL" id="BAAAMY010000001">
    <property type="protein sequence ID" value="GAA1907345.1"/>
    <property type="molecule type" value="Genomic_DNA"/>
</dbReference>